<reference evidence="10 11" key="1">
    <citation type="submission" date="2017-07" db="EMBL/GenBank/DDBJ databases">
        <title>Genome sequencing and assembly of Paenibacillus rigui.</title>
        <authorList>
            <person name="Mayilraj S."/>
        </authorList>
    </citation>
    <scope>NUCLEOTIDE SEQUENCE [LARGE SCALE GENOMIC DNA]</scope>
    <source>
        <strain evidence="10 11">JCM 16352</strain>
    </source>
</reference>
<keyword evidence="6 8" id="KW-1133">Transmembrane helix</keyword>
<feature type="transmembrane region" description="Helical" evidence="8">
    <location>
        <begin position="376"/>
        <end position="395"/>
    </location>
</feature>
<gene>
    <name evidence="10" type="ORF">CF651_00785</name>
</gene>
<feature type="transmembrane region" description="Helical" evidence="8">
    <location>
        <begin position="222"/>
        <end position="246"/>
    </location>
</feature>
<evidence type="ECO:0000256" key="6">
    <source>
        <dbReference type="ARBA" id="ARBA00022989"/>
    </source>
</evidence>
<feature type="transmembrane region" description="Helical" evidence="8">
    <location>
        <begin position="287"/>
        <end position="305"/>
    </location>
</feature>
<evidence type="ECO:0000256" key="3">
    <source>
        <dbReference type="ARBA" id="ARBA00022475"/>
    </source>
</evidence>
<evidence type="ECO:0000256" key="1">
    <source>
        <dbReference type="ARBA" id="ARBA00004429"/>
    </source>
</evidence>
<sequence length="421" mass="47081">MKREMVWRSDYKPDERRYFHMPNKNVFILALFYAFIYMSTGSFSSYIGVYFTEAGIGNTEIGILTSIGAVVGLVAQPLWGLAGDRSRTKNRILMLCTLLSALTVWLVPWAGTAFIPALLAMALFSVFQIAINPLSDAITLELSSKGVVRFSSIRTFGSVGYAFISVAAGWLFARHIDTIFLVTSVIMMACFFLSLGIPTVAGHQSGSSKRVKLTEIFRSRQLVVLYIYTLVLSTTMGFLWAFQAIYSKEQGISMEVIGIGLAIGSFSQFPFMIFFQKFYNRFGIRRILLFSGFIHTLRWCLYAFALTPFTYILSWVLHGGTYILFYMCLAEYVNKHVVKELRATGQMLNSMIQLSVGKIIGGMLGGLYVAQFGFHSAFLLLAGIGLVSTAGFYTVSRMFQVFSDKLEGRVLENVNGMRIPD</sequence>
<feature type="transmembrane region" description="Helical" evidence="8">
    <location>
        <begin position="252"/>
        <end position="275"/>
    </location>
</feature>
<dbReference type="PANTHER" id="PTHR23522">
    <property type="entry name" value="BLL5896 PROTEIN"/>
    <property type="match status" value="1"/>
</dbReference>
<dbReference type="GO" id="GO:0022857">
    <property type="term" value="F:transmembrane transporter activity"/>
    <property type="evidence" value="ECO:0007669"/>
    <property type="project" value="InterPro"/>
</dbReference>
<feature type="transmembrane region" description="Helical" evidence="8">
    <location>
        <begin position="351"/>
        <end position="370"/>
    </location>
</feature>
<dbReference type="GO" id="GO:0005886">
    <property type="term" value="C:plasma membrane"/>
    <property type="evidence" value="ECO:0007669"/>
    <property type="project" value="UniProtKB-SubCell"/>
</dbReference>
<feature type="transmembrane region" description="Helical" evidence="8">
    <location>
        <begin position="26"/>
        <end position="49"/>
    </location>
</feature>
<dbReference type="Gene3D" id="1.20.1250.20">
    <property type="entry name" value="MFS general substrate transporter like domains"/>
    <property type="match status" value="2"/>
</dbReference>
<keyword evidence="2" id="KW-0813">Transport</keyword>
<accession>A0A229UWA1</accession>
<dbReference type="AlphaFoldDB" id="A0A229UWA1"/>
<keyword evidence="3" id="KW-1003">Cell membrane</keyword>
<evidence type="ECO:0000256" key="5">
    <source>
        <dbReference type="ARBA" id="ARBA00022692"/>
    </source>
</evidence>
<dbReference type="Pfam" id="PF12832">
    <property type="entry name" value="MFS_1_like"/>
    <property type="match status" value="1"/>
</dbReference>
<dbReference type="OrthoDB" id="1650886at2"/>
<dbReference type="InterPro" id="IPR036259">
    <property type="entry name" value="MFS_trans_sf"/>
</dbReference>
<keyword evidence="4" id="KW-0997">Cell inner membrane</keyword>
<comment type="caution">
    <text evidence="10">The sequence shown here is derived from an EMBL/GenBank/DDBJ whole genome shotgun (WGS) entry which is preliminary data.</text>
</comment>
<protein>
    <recommendedName>
        <fullName evidence="9">Major facilitator superfamily (MFS) profile domain-containing protein</fullName>
    </recommendedName>
</protein>
<evidence type="ECO:0000256" key="4">
    <source>
        <dbReference type="ARBA" id="ARBA00022519"/>
    </source>
</evidence>
<evidence type="ECO:0000313" key="10">
    <source>
        <dbReference type="EMBL" id="OXM87688.1"/>
    </source>
</evidence>
<feature type="transmembrane region" description="Helical" evidence="8">
    <location>
        <begin position="155"/>
        <end position="173"/>
    </location>
</feature>
<feature type="transmembrane region" description="Helical" evidence="8">
    <location>
        <begin position="61"/>
        <end position="80"/>
    </location>
</feature>
<evidence type="ECO:0000313" key="11">
    <source>
        <dbReference type="Proteomes" id="UP000215509"/>
    </source>
</evidence>
<keyword evidence="7 8" id="KW-0472">Membrane</keyword>
<keyword evidence="11" id="KW-1185">Reference proteome</keyword>
<feature type="transmembrane region" description="Helical" evidence="8">
    <location>
        <begin position="114"/>
        <end position="134"/>
    </location>
</feature>
<evidence type="ECO:0000256" key="8">
    <source>
        <dbReference type="SAM" id="Phobius"/>
    </source>
</evidence>
<keyword evidence="5 8" id="KW-0812">Transmembrane</keyword>
<dbReference type="PROSITE" id="PS50850">
    <property type="entry name" value="MFS"/>
    <property type="match status" value="1"/>
</dbReference>
<organism evidence="10 11">
    <name type="scientific">Paenibacillus rigui</name>
    <dbReference type="NCBI Taxonomy" id="554312"/>
    <lineage>
        <taxon>Bacteria</taxon>
        <taxon>Bacillati</taxon>
        <taxon>Bacillota</taxon>
        <taxon>Bacilli</taxon>
        <taxon>Bacillales</taxon>
        <taxon>Paenibacillaceae</taxon>
        <taxon>Paenibacillus</taxon>
    </lineage>
</organism>
<name>A0A229UWA1_9BACL</name>
<dbReference type="EMBL" id="NMQW01000002">
    <property type="protein sequence ID" value="OXM87688.1"/>
    <property type="molecule type" value="Genomic_DNA"/>
</dbReference>
<dbReference type="SUPFAM" id="SSF103473">
    <property type="entry name" value="MFS general substrate transporter"/>
    <property type="match status" value="1"/>
</dbReference>
<dbReference type="InterPro" id="IPR020846">
    <property type="entry name" value="MFS_dom"/>
</dbReference>
<proteinExistence type="predicted"/>
<dbReference type="Proteomes" id="UP000215509">
    <property type="component" value="Unassembled WGS sequence"/>
</dbReference>
<comment type="subcellular location">
    <subcellularLocation>
        <location evidence="1">Cell inner membrane</location>
        <topology evidence="1">Multi-pass membrane protein</topology>
    </subcellularLocation>
</comment>
<dbReference type="InterPro" id="IPR024989">
    <property type="entry name" value="MFS_assoc_dom"/>
</dbReference>
<evidence type="ECO:0000256" key="7">
    <source>
        <dbReference type="ARBA" id="ARBA00023136"/>
    </source>
</evidence>
<evidence type="ECO:0000259" key="9">
    <source>
        <dbReference type="PROSITE" id="PS50850"/>
    </source>
</evidence>
<feature type="transmembrane region" description="Helical" evidence="8">
    <location>
        <begin position="179"/>
        <end position="201"/>
    </location>
</feature>
<dbReference type="PANTHER" id="PTHR23522:SF10">
    <property type="entry name" value="3-PHENYLPROPIONIC ACID TRANSPORTER-RELATED"/>
    <property type="match status" value="1"/>
</dbReference>
<feature type="transmembrane region" description="Helical" evidence="8">
    <location>
        <begin position="92"/>
        <end position="108"/>
    </location>
</feature>
<feature type="transmembrane region" description="Helical" evidence="8">
    <location>
        <begin position="311"/>
        <end position="330"/>
    </location>
</feature>
<feature type="domain" description="Major facilitator superfamily (MFS) profile" evidence="9">
    <location>
        <begin position="221"/>
        <end position="421"/>
    </location>
</feature>
<evidence type="ECO:0000256" key="2">
    <source>
        <dbReference type="ARBA" id="ARBA00022448"/>
    </source>
</evidence>